<accession>A0A077PIC9</accession>
<evidence type="ECO:0000313" key="1">
    <source>
        <dbReference type="EMBL" id="CDH24110.1"/>
    </source>
</evidence>
<proteinExistence type="predicted"/>
<gene>
    <name evidence="1" type="ORF">XBKB1_2380026</name>
</gene>
<evidence type="ECO:0000313" key="2">
    <source>
        <dbReference type="Proteomes" id="UP000028493"/>
    </source>
</evidence>
<comment type="caution">
    <text evidence="1">The sequence shown here is derived from an EMBL/GenBank/DDBJ whole genome shotgun (WGS) entry which is preliminary data.</text>
</comment>
<dbReference type="EMBL" id="CBSZ010000155">
    <property type="protein sequence ID" value="CDH24110.1"/>
    <property type="molecule type" value="Genomic_DNA"/>
</dbReference>
<dbReference type="HOGENOM" id="CLU_1719503_0_0_6"/>
<reference evidence="1" key="1">
    <citation type="submission" date="2013-07" db="EMBL/GenBank/DDBJ databases">
        <title>Sub-species coevolution in mutualistic symbiosis.</title>
        <authorList>
            <person name="Murfin K."/>
            <person name="Klassen J."/>
            <person name="Lee M."/>
            <person name="Forst S."/>
            <person name="Stock P."/>
            <person name="Goodrich-Blair H."/>
        </authorList>
    </citation>
    <scope>NUCLEOTIDE SEQUENCE [LARGE SCALE GENOMIC DNA]</scope>
    <source>
        <strain evidence="1">Kraussei Becker Underwood</strain>
    </source>
</reference>
<dbReference type="RefSeq" id="WP_038196523.1">
    <property type="nucleotide sequence ID" value="NZ_CAWLXS010000232.1"/>
</dbReference>
<protein>
    <submittedName>
        <fullName evidence="1">Uncharacterized protein</fullName>
    </submittedName>
</protein>
<name>A0A077PIC9_XENBV</name>
<sequence>MSKLIRLATPADYVFNQDVGLWELAFDKRPVKGVRCHDPIGGAYEYNQGRLKFVSALKSTKENVQRFDFESVLQWASQYGSPTQCQFVLRLLQAPNSDEYKKIALEFITKERENYPIHLDIAIFFTGMKNKLTTKHDIINIVKSRADYGKDS</sequence>
<organism evidence="1 2">
    <name type="scientific">Xenorhabdus bovienii str. kraussei Becker Underwood</name>
    <dbReference type="NCBI Taxonomy" id="1398204"/>
    <lineage>
        <taxon>Bacteria</taxon>
        <taxon>Pseudomonadati</taxon>
        <taxon>Pseudomonadota</taxon>
        <taxon>Gammaproteobacteria</taxon>
        <taxon>Enterobacterales</taxon>
        <taxon>Morganellaceae</taxon>
        <taxon>Xenorhabdus</taxon>
    </lineage>
</organism>
<dbReference type="AlphaFoldDB" id="A0A077PIC9"/>
<dbReference type="Proteomes" id="UP000028493">
    <property type="component" value="Unassembled WGS sequence"/>
</dbReference>